<dbReference type="STRING" id="1561003.Ark11_1626"/>
<sequence>LSIIDENEHKRCGLHEGEIYKTSPSDMKCIPSYKKWRLEVDIQFRSLINELLGFFAQKLFKLHLGSSEEKELFFRRISESFAAHPFVNAKNVLIRFIDNHVESKVRNLVKMEEREIITVSEINSITVPIIPKAKGREIGKLREYISRQIRCFYRETYKKYAKEELKDLKSSITPSVFDAFLDLYNDFMKEQDKIITSKSIDIFFSNVAQNKECVASFIFSTFLGHMIFYETSNELLLILNSTTNKLLDSLKKLLPPKQCLENFCKPETSTEEIDKFISQSKDLLKENISNFLLQNRPVLLASNEVNDYERDFVGKIVASSLEHLTRKLTSCIDGK</sequence>
<reference evidence="2" key="1">
    <citation type="submission" date="2015-11" db="EMBL/GenBank/DDBJ databases">
        <authorList>
            <person name="Seth-Smith H.M.B."/>
        </authorList>
    </citation>
    <scope>NUCLEOTIDE SEQUENCE [LARGE SCALE GENOMIC DNA]</scope>
    <source>
        <strain evidence="2">2013Ark11</strain>
    </source>
</reference>
<evidence type="ECO:0000313" key="2">
    <source>
        <dbReference type="Proteomes" id="UP000198651"/>
    </source>
</evidence>
<accession>A0A0S4M464</accession>
<dbReference type="EMBL" id="LN906597">
    <property type="protein sequence ID" value="CUT18417.1"/>
    <property type="molecule type" value="Genomic_DNA"/>
</dbReference>
<name>A0A0S4M464_9BURK</name>
<feature type="non-terminal residue" evidence="1">
    <location>
        <position position="1"/>
    </location>
</feature>
<proteinExistence type="predicted"/>
<dbReference type="AlphaFoldDB" id="A0A0S4M464"/>
<protein>
    <submittedName>
        <fullName evidence="1">Uncharacterized protein</fullName>
    </submittedName>
</protein>
<gene>
    <name evidence="1" type="ORF">Ark11_1626</name>
</gene>
<evidence type="ECO:0000313" key="1">
    <source>
        <dbReference type="EMBL" id="CUT18417.1"/>
    </source>
</evidence>
<organism evidence="1 2">
    <name type="scientific">Candidatus Ichthyocystis hellenicum</name>
    <dbReference type="NCBI Taxonomy" id="1561003"/>
    <lineage>
        <taxon>Bacteria</taxon>
        <taxon>Pseudomonadati</taxon>
        <taxon>Pseudomonadota</taxon>
        <taxon>Betaproteobacteria</taxon>
        <taxon>Burkholderiales</taxon>
        <taxon>Candidatus Ichthyocystis</taxon>
    </lineage>
</organism>
<keyword evidence="2" id="KW-1185">Reference proteome</keyword>
<dbReference type="Proteomes" id="UP000198651">
    <property type="component" value="Chromosome I"/>
</dbReference>